<evidence type="ECO:0000313" key="2">
    <source>
        <dbReference type="EMBL" id="PNS07800.1"/>
    </source>
</evidence>
<gene>
    <name evidence="2" type="ORF">Lysil_1976</name>
</gene>
<reference evidence="2 3" key="1">
    <citation type="submission" date="2017-08" db="EMBL/GenBank/DDBJ databases">
        <title>Lysobacter sylvestris genome.</title>
        <authorList>
            <person name="Zhang D.-C."/>
            <person name="Albuquerque L."/>
            <person name="Franca L."/>
            <person name="Froufe H.J.C."/>
            <person name="Barroso C."/>
            <person name="Egas C."/>
            <person name="Da Costa M."/>
            <person name="Margesin R."/>
        </authorList>
    </citation>
    <scope>NUCLEOTIDE SEQUENCE [LARGE SCALE GENOMIC DNA]</scope>
    <source>
        <strain evidence="2 3">AM20-91</strain>
    </source>
</reference>
<keyword evidence="1" id="KW-0812">Transmembrane</keyword>
<feature type="transmembrane region" description="Helical" evidence="1">
    <location>
        <begin position="124"/>
        <end position="146"/>
    </location>
</feature>
<keyword evidence="1" id="KW-1133">Transmembrane helix</keyword>
<feature type="transmembrane region" description="Helical" evidence="1">
    <location>
        <begin position="68"/>
        <end position="89"/>
    </location>
</feature>
<organism evidence="2 3">
    <name type="scientific">Solilutibacter silvestris</name>
    <dbReference type="NCBI Taxonomy" id="1645665"/>
    <lineage>
        <taxon>Bacteria</taxon>
        <taxon>Pseudomonadati</taxon>
        <taxon>Pseudomonadota</taxon>
        <taxon>Gammaproteobacteria</taxon>
        <taxon>Lysobacterales</taxon>
        <taxon>Lysobacteraceae</taxon>
        <taxon>Solilutibacter</taxon>
    </lineage>
</organism>
<keyword evidence="1" id="KW-0472">Membrane</keyword>
<feature type="transmembrane region" description="Helical" evidence="1">
    <location>
        <begin position="34"/>
        <end position="62"/>
    </location>
</feature>
<comment type="caution">
    <text evidence="2">The sequence shown here is derived from an EMBL/GenBank/DDBJ whole genome shotgun (WGS) entry which is preliminary data.</text>
</comment>
<dbReference type="EMBL" id="NPZB01000002">
    <property type="protein sequence ID" value="PNS07800.1"/>
    <property type="molecule type" value="Genomic_DNA"/>
</dbReference>
<evidence type="ECO:0000313" key="3">
    <source>
        <dbReference type="Proteomes" id="UP000236220"/>
    </source>
</evidence>
<name>A0A2K1PYD6_9GAMM</name>
<sequence>MEQAPDVNEADPYLPPAEPLAPDPLAGMSPLKRFALMVCGGILYGLVMRLLFGGIPGIPALFDGKGPMLLSFGVLVPIVLGMITVYGLVPERRSILRALFAPWLTVIGFAVGTAIMLLEGSICIAIMLPAFLVESSIGGALMLVLLRMGARPSRSTTASVLLLPLLLGGVEARVHDIDSHRHLHRSRVIHATPEQVWRVLNDVQDIHPEELGRGLAWNIGLPYPLSGRTEITAQGRVRRSRWQHGIRFDEPISEWRPSQRLSWVYRFQPGSIPVDALDDHVALGGRYAGLDDTRFTLIPVPGGTKVDLDIGYRVSTNFNMYSAWWMDRLLGDGAERILAMYARRTESASSI</sequence>
<proteinExistence type="predicted"/>
<evidence type="ECO:0000256" key="1">
    <source>
        <dbReference type="SAM" id="Phobius"/>
    </source>
</evidence>
<dbReference type="RefSeq" id="WP_103075463.1">
    <property type="nucleotide sequence ID" value="NZ_NPZB01000002.1"/>
</dbReference>
<feature type="transmembrane region" description="Helical" evidence="1">
    <location>
        <begin position="96"/>
        <end position="118"/>
    </location>
</feature>
<dbReference type="OrthoDB" id="118637at2"/>
<keyword evidence="3" id="KW-1185">Reference proteome</keyword>
<dbReference type="AlphaFoldDB" id="A0A2K1PYD6"/>
<dbReference type="Proteomes" id="UP000236220">
    <property type="component" value="Unassembled WGS sequence"/>
</dbReference>
<dbReference type="InterPro" id="IPR023393">
    <property type="entry name" value="START-like_dom_sf"/>
</dbReference>
<dbReference type="SUPFAM" id="SSF55961">
    <property type="entry name" value="Bet v1-like"/>
    <property type="match status" value="1"/>
</dbReference>
<dbReference type="Gene3D" id="3.30.530.20">
    <property type="match status" value="1"/>
</dbReference>
<protein>
    <submittedName>
        <fullName evidence="2">Polyketide cyclase/dehydrase-related protein</fullName>
    </submittedName>
</protein>
<accession>A0A2K1PYD6</accession>